<keyword evidence="8 14" id="KW-0547">Nucleotide-binding</keyword>
<evidence type="ECO:0000256" key="9">
    <source>
        <dbReference type="ARBA" id="ARBA00022777"/>
    </source>
</evidence>
<dbReference type="SUPFAM" id="SSF55874">
    <property type="entry name" value="ATPase domain of HSP90 chaperone/DNA topoisomerase II/histidine kinase"/>
    <property type="match status" value="1"/>
</dbReference>
<evidence type="ECO:0000256" key="3">
    <source>
        <dbReference type="ARBA" id="ARBA00022475"/>
    </source>
</evidence>
<comment type="function">
    <text evidence="14">Member of a two-component regulatory system.</text>
</comment>
<gene>
    <name evidence="18" type="ORF">C7400_116143</name>
    <name evidence="19" type="ORF">SAMN05216550_119146</name>
</gene>
<keyword evidence="21" id="KW-1185">Reference proteome</keyword>
<evidence type="ECO:0000256" key="11">
    <source>
        <dbReference type="ARBA" id="ARBA00022989"/>
    </source>
</evidence>
<evidence type="ECO:0000256" key="2">
    <source>
        <dbReference type="ARBA" id="ARBA00004533"/>
    </source>
</evidence>
<evidence type="ECO:0000313" key="21">
    <source>
        <dbReference type="Proteomes" id="UP000247515"/>
    </source>
</evidence>
<dbReference type="InterPro" id="IPR003660">
    <property type="entry name" value="HAMP_dom"/>
</dbReference>
<feature type="transmembrane region" description="Helical" evidence="14">
    <location>
        <begin position="12"/>
        <end position="31"/>
    </location>
</feature>
<dbReference type="GeneID" id="61304633"/>
<feature type="region of interest" description="Disordered" evidence="15">
    <location>
        <begin position="455"/>
        <end position="486"/>
    </location>
</feature>
<keyword evidence="4 14" id="KW-0997">Cell inner membrane</keyword>
<evidence type="ECO:0000256" key="6">
    <source>
        <dbReference type="ARBA" id="ARBA00022679"/>
    </source>
</evidence>
<keyword evidence="9 14" id="KW-0418">Kinase</keyword>
<comment type="subcellular location">
    <subcellularLocation>
        <location evidence="2 14">Cell inner membrane</location>
    </subcellularLocation>
</comment>
<evidence type="ECO:0000256" key="5">
    <source>
        <dbReference type="ARBA" id="ARBA00022553"/>
    </source>
</evidence>
<keyword evidence="10 14" id="KW-0067">ATP-binding</keyword>
<evidence type="ECO:0000256" key="13">
    <source>
        <dbReference type="ARBA" id="ARBA00023136"/>
    </source>
</evidence>
<dbReference type="Gene3D" id="3.30.565.10">
    <property type="entry name" value="Histidine kinase-like ATPase, C-terminal domain"/>
    <property type="match status" value="1"/>
</dbReference>
<dbReference type="CDD" id="cd00075">
    <property type="entry name" value="HATPase"/>
    <property type="match status" value="1"/>
</dbReference>
<proteinExistence type="predicted"/>
<dbReference type="InterPro" id="IPR036890">
    <property type="entry name" value="HATPase_C_sf"/>
</dbReference>
<dbReference type="EMBL" id="FNZM01000019">
    <property type="protein sequence ID" value="SEK10959.1"/>
    <property type="molecule type" value="Genomic_DNA"/>
</dbReference>
<dbReference type="Gene3D" id="6.10.340.10">
    <property type="match status" value="1"/>
</dbReference>
<keyword evidence="7 14" id="KW-0812">Transmembrane</keyword>
<keyword evidence="5" id="KW-0597">Phosphoprotein</keyword>
<dbReference type="InterPro" id="IPR036097">
    <property type="entry name" value="HisK_dim/P_sf"/>
</dbReference>
<dbReference type="Proteomes" id="UP000247515">
    <property type="component" value="Unassembled WGS sequence"/>
</dbReference>
<dbReference type="PANTHER" id="PTHR45436">
    <property type="entry name" value="SENSOR HISTIDINE KINASE YKOH"/>
    <property type="match status" value="1"/>
</dbReference>
<dbReference type="Proteomes" id="UP000183529">
    <property type="component" value="Unassembled WGS sequence"/>
</dbReference>
<dbReference type="Gene3D" id="1.10.287.130">
    <property type="match status" value="1"/>
</dbReference>
<dbReference type="FunFam" id="1.10.287.130:FF:000001">
    <property type="entry name" value="Two-component sensor histidine kinase"/>
    <property type="match status" value="1"/>
</dbReference>
<comment type="caution">
    <text evidence="19">The sequence shown here is derived from an EMBL/GenBank/DDBJ whole genome shotgun (WGS) entry which is preliminary data.</text>
</comment>
<dbReference type="PRINTS" id="PR00344">
    <property type="entry name" value="BCTRLSENSOR"/>
</dbReference>
<dbReference type="PROSITE" id="PS50885">
    <property type="entry name" value="HAMP"/>
    <property type="match status" value="1"/>
</dbReference>
<evidence type="ECO:0000256" key="8">
    <source>
        <dbReference type="ARBA" id="ARBA00022741"/>
    </source>
</evidence>
<dbReference type="Pfam" id="PF02518">
    <property type="entry name" value="HATPase_c"/>
    <property type="match status" value="1"/>
</dbReference>
<evidence type="ECO:0000259" key="16">
    <source>
        <dbReference type="PROSITE" id="PS50109"/>
    </source>
</evidence>
<dbReference type="InterPro" id="IPR006290">
    <property type="entry name" value="CztS_silS_copS"/>
</dbReference>
<evidence type="ECO:0000256" key="1">
    <source>
        <dbReference type="ARBA" id="ARBA00000085"/>
    </source>
</evidence>
<dbReference type="EC" id="2.7.13.3" evidence="14"/>
<reference evidence="18 21" key="2">
    <citation type="submission" date="2018-05" db="EMBL/GenBank/DDBJ databases">
        <title>Genomic Encyclopedia of Type Strains, Phase IV (KMG-V): Genome sequencing to study the core and pangenomes of soil and plant-associated prokaryotes.</title>
        <authorList>
            <person name="Whitman W."/>
        </authorList>
    </citation>
    <scope>NUCLEOTIDE SEQUENCE [LARGE SCALE GENOMIC DNA]</scope>
    <source>
        <strain evidence="18 21">SIr-6563</strain>
    </source>
</reference>
<dbReference type="SMART" id="SM00388">
    <property type="entry name" value="HisKA"/>
    <property type="match status" value="1"/>
</dbReference>
<evidence type="ECO:0000259" key="17">
    <source>
        <dbReference type="PROSITE" id="PS50885"/>
    </source>
</evidence>
<sequence length="486" mass="53345">MKRSISLRLSAMFAAVSLIVFTLTGTGLFLLMQRQLINELRETLDTRARIASLIVSHAPDEKKWASVQEKLRDLSPADSRMHYYVEGPDPRFRFGTPIVGTITGDAGNNHQLVRPPGCTYDIIVTSMTVPASGDRPEVKLVVGSDCVRTESMLRRFGIALGVLIALSTIAVALLSRAVTRFGLAPLTRLSREAAQLSPSNRRQRLHSGELPEELHELATSFNGALERLDKAYERLESFNADVAHELRTPVSILIGQTQVALTRDRSVEQLQQTMQSNLEEFERLRVIVNDMLFLSRSDRGERATELTEVSLRGEVERMLEFLDMPLEEAQLSVQVQGDARAWVNTSLIGRAVSNLFVNAIQHSPPGTVLQATIAPQDGHVEIAVSNPGEPLDPFVREHIFDRFYRIQEARSNSHENHGLGLSIVKAVAEMHGGTVFVRSANGINTFGFSVAAQDGGTAARPNPATGPVESNAPRQGRAGVPLHVSS</sequence>
<evidence type="ECO:0000256" key="15">
    <source>
        <dbReference type="SAM" id="MobiDB-lite"/>
    </source>
</evidence>
<evidence type="ECO:0000256" key="4">
    <source>
        <dbReference type="ARBA" id="ARBA00022519"/>
    </source>
</evidence>
<name>A0AAQ1JX97_9BURK</name>
<dbReference type="GO" id="GO:0005886">
    <property type="term" value="C:plasma membrane"/>
    <property type="evidence" value="ECO:0007669"/>
    <property type="project" value="UniProtKB-SubCell"/>
</dbReference>
<dbReference type="GO" id="GO:0000155">
    <property type="term" value="F:phosphorelay sensor kinase activity"/>
    <property type="evidence" value="ECO:0007669"/>
    <property type="project" value="InterPro"/>
</dbReference>
<dbReference type="InterPro" id="IPR003661">
    <property type="entry name" value="HisK_dim/P_dom"/>
</dbReference>
<dbReference type="SMART" id="SM00304">
    <property type="entry name" value="HAMP"/>
    <property type="match status" value="1"/>
</dbReference>
<comment type="catalytic activity">
    <reaction evidence="1 14">
        <text>ATP + protein L-histidine = ADP + protein N-phospho-L-histidine.</text>
        <dbReference type="EC" id="2.7.13.3"/>
    </reaction>
</comment>
<accession>A0AAQ1JX97</accession>
<protein>
    <recommendedName>
        <fullName evidence="14">Sensor protein</fullName>
        <ecNumber evidence="14">2.7.13.3</ecNumber>
    </recommendedName>
</protein>
<dbReference type="PANTHER" id="PTHR45436:SF9">
    <property type="entry name" value="SENSOR PROTEIN"/>
    <property type="match status" value="1"/>
</dbReference>
<feature type="domain" description="HAMP" evidence="17">
    <location>
        <begin position="180"/>
        <end position="233"/>
    </location>
</feature>
<keyword evidence="3 14" id="KW-1003">Cell membrane</keyword>
<dbReference type="SMART" id="SM00387">
    <property type="entry name" value="HATPase_c"/>
    <property type="match status" value="1"/>
</dbReference>
<dbReference type="GO" id="GO:0005524">
    <property type="term" value="F:ATP binding"/>
    <property type="evidence" value="ECO:0007669"/>
    <property type="project" value="UniProtKB-KW"/>
</dbReference>
<evidence type="ECO:0000313" key="18">
    <source>
        <dbReference type="EMBL" id="PXX12795.1"/>
    </source>
</evidence>
<dbReference type="InterPro" id="IPR003594">
    <property type="entry name" value="HATPase_dom"/>
</dbReference>
<evidence type="ECO:0000313" key="20">
    <source>
        <dbReference type="Proteomes" id="UP000183529"/>
    </source>
</evidence>
<dbReference type="PROSITE" id="PS50109">
    <property type="entry name" value="HIS_KIN"/>
    <property type="match status" value="1"/>
</dbReference>
<dbReference type="InterPro" id="IPR050428">
    <property type="entry name" value="TCS_sensor_his_kinase"/>
</dbReference>
<evidence type="ECO:0000256" key="12">
    <source>
        <dbReference type="ARBA" id="ARBA00023012"/>
    </source>
</evidence>
<keyword evidence="12 14" id="KW-0902">Two-component regulatory system</keyword>
<organism evidence="19 20">
    <name type="scientific">Paraburkholderia tropica</name>
    <dbReference type="NCBI Taxonomy" id="92647"/>
    <lineage>
        <taxon>Bacteria</taxon>
        <taxon>Pseudomonadati</taxon>
        <taxon>Pseudomonadota</taxon>
        <taxon>Betaproteobacteria</taxon>
        <taxon>Burkholderiales</taxon>
        <taxon>Burkholderiaceae</taxon>
        <taxon>Paraburkholderia</taxon>
    </lineage>
</organism>
<evidence type="ECO:0000256" key="10">
    <source>
        <dbReference type="ARBA" id="ARBA00022840"/>
    </source>
</evidence>
<evidence type="ECO:0000256" key="14">
    <source>
        <dbReference type="RuleBase" id="RU364088"/>
    </source>
</evidence>
<evidence type="ECO:0000256" key="7">
    <source>
        <dbReference type="ARBA" id="ARBA00022692"/>
    </source>
</evidence>
<dbReference type="EMBL" id="QJJV01000016">
    <property type="protein sequence ID" value="PXX12795.1"/>
    <property type="molecule type" value="Genomic_DNA"/>
</dbReference>
<feature type="transmembrane region" description="Helical" evidence="14">
    <location>
        <begin position="158"/>
        <end position="178"/>
    </location>
</feature>
<reference evidence="19 20" key="1">
    <citation type="submission" date="2016-10" db="EMBL/GenBank/DDBJ databases">
        <authorList>
            <person name="Varghese N."/>
            <person name="Submissions S."/>
        </authorList>
    </citation>
    <scope>NUCLEOTIDE SEQUENCE [LARGE SCALE GENOMIC DNA]</scope>
    <source>
        <strain evidence="19 20">LMG 22274</strain>
    </source>
</reference>
<dbReference type="SUPFAM" id="SSF47384">
    <property type="entry name" value="Homodimeric domain of signal transducing histidine kinase"/>
    <property type="match status" value="1"/>
</dbReference>
<keyword evidence="13 14" id="KW-0472">Membrane</keyword>
<evidence type="ECO:0000313" key="19">
    <source>
        <dbReference type="EMBL" id="SEK10959.1"/>
    </source>
</evidence>
<dbReference type="CDD" id="cd00082">
    <property type="entry name" value="HisKA"/>
    <property type="match status" value="1"/>
</dbReference>
<dbReference type="InterPro" id="IPR005467">
    <property type="entry name" value="His_kinase_dom"/>
</dbReference>
<dbReference type="AlphaFoldDB" id="A0AAQ1JX97"/>
<dbReference type="RefSeq" id="WP_080180691.1">
    <property type="nucleotide sequence ID" value="NZ_CADFGN010000017.1"/>
</dbReference>
<feature type="domain" description="Histidine kinase" evidence="16">
    <location>
        <begin position="241"/>
        <end position="454"/>
    </location>
</feature>
<keyword evidence="6 14" id="KW-0808">Transferase</keyword>
<keyword evidence="11 14" id="KW-1133">Transmembrane helix</keyword>
<dbReference type="NCBIfam" id="TIGR01386">
    <property type="entry name" value="cztS_silS_copS"/>
    <property type="match status" value="1"/>
</dbReference>
<dbReference type="InterPro" id="IPR004358">
    <property type="entry name" value="Sig_transdc_His_kin-like_C"/>
</dbReference>
<dbReference type="Pfam" id="PF00512">
    <property type="entry name" value="HisKA"/>
    <property type="match status" value="1"/>
</dbReference>